<name>A0ABY6R966_9ACTN</name>
<feature type="domain" description="Protein kinase" evidence="9">
    <location>
        <begin position="13"/>
        <end position="275"/>
    </location>
</feature>
<evidence type="ECO:0000256" key="4">
    <source>
        <dbReference type="ARBA" id="ARBA00022741"/>
    </source>
</evidence>
<keyword evidence="3" id="KW-0808">Transferase</keyword>
<dbReference type="SUPFAM" id="SSF56112">
    <property type="entry name" value="Protein kinase-like (PK-like)"/>
    <property type="match status" value="1"/>
</dbReference>
<dbReference type="PANTHER" id="PTHR43289">
    <property type="entry name" value="MITOGEN-ACTIVATED PROTEIN KINASE KINASE KINASE 20-RELATED"/>
    <property type="match status" value="1"/>
</dbReference>
<keyword evidence="4 7" id="KW-0547">Nucleotide-binding</keyword>
<dbReference type="EMBL" id="CP084204">
    <property type="protein sequence ID" value="UZX25392.1"/>
    <property type="molecule type" value="Genomic_DNA"/>
</dbReference>
<keyword evidence="6 7" id="KW-0067">ATP-binding</keyword>
<feature type="compositionally biased region" description="Low complexity" evidence="8">
    <location>
        <begin position="521"/>
        <end position="531"/>
    </location>
</feature>
<proteinExistence type="predicted"/>
<evidence type="ECO:0000256" key="3">
    <source>
        <dbReference type="ARBA" id="ARBA00022679"/>
    </source>
</evidence>
<feature type="compositionally biased region" description="Low complexity" evidence="8">
    <location>
        <begin position="543"/>
        <end position="558"/>
    </location>
</feature>
<dbReference type="PROSITE" id="PS00108">
    <property type="entry name" value="PROTEIN_KINASE_ST"/>
    <property type="match status" value="1"/>
</dbReference>
<dbReference type="InterPro" id="IPR017441">
    <property type="entry name" value="Protein_kinase_ATP_BS"/>
</dbReference>
<dbReference type="EC" id="2.7.11.1" evidence="1"/>
<feature type="region of interest" description="Disordered" evidence="8">
    <location>
        <begin position="272"/>
        <end position="434"/>
    </location>
</feature>
<dbReference type="PROSITE" id="PS00107">
    <property type="entry name" value="PROTEIN_KINASE_ATP"/>
    <property type="match status" value="1"/>
</dbReference>
<organism evidence="10 11">
    <name type="scientific">Streptomyces tanashiensis</name>
    <dbReference type="NCBI Taxonomy" id="67367"/>
    <lineage>
        <taxon>Bacteria</taxon>
        <taxon>Bacillati</taxon>
        <taxon>Actinomycetota</taxon>
        <taxon>Actinomycetes</taxon>
        <taxon>Kitasatosporales</taxon>
        <taxon>Streptomycetaceae</taxon>
        <taxon>Streptomyces</taxon>
    </lineage>
</organism>
<feature type="binding site" evidence="7">
    <location>
        <position position="42"/>
    </location>
    <ligand>
        <name>ATP</name>
        <dbReference type="ChEBI" id="CHEBI:30616"/>
    </ligand>
</feature>
<evidence type="ECO:0000256" key="6">
    <source>
        <dbReference type="ARBA" id="ARBA00022840"/>
    </source>
</evidence>
<evidence type="ECO:0000256" key="8">
    <source>
        <dbReference type="SAM" id="MobiDB-lite"/>
    </source>
</evidence>
<evidence type="ECO:0000256" key="7">
    <source>
        <dbReference type="PROSITE-ProRule" id="PRU10141"/>
    </source>
</evidence>
<feature type="compositionally biased region" description="Low complexity" evidence="8">
    <location>
        <begin position="417"/>
        <end position="426"/>
    </location>
</feature>
<keyword evidence="2" id="KW-0723">Serine/threonine-protein kinase</keyword>
<feature type="compositionally biased region" description="Polar residues" evidence="8">
    <location>
        <begin position="494"/>
        <end position="513"/>
    </location>
</feature>
<evidence type="ECO:0000256" key="2">
    <source>
        <dbReference type="ARBA" id="ARBA00022527"/>
    </source>
</evidence>
<dbReference type="CDD" id="cd14014">
    <property type="entry name" value="STKc_PknB_like"/>
    <property type="match status" value="1"/>
</dbReference>
<dbReference type="RefSeq" id="WP_267259944.1">
    <property type="nucleotide sequence ID" value="NZ_CP084204.1"/>
</dbReference>
<evidence type="ECO:0000313" key="10">
    <source>
        <dbReference type="EMBL" id="UZX25392.1"/>
    </source>
</evidence>
<evidence type="ECO:0000259" key="9">
    <source>
        <dbReference type="PROSITE" id="PS50011"/>
    </source>
</evidence>
<evidence type="ECO:0000256" key="1">
    <source>
        <dbReference type="ARBA" id="ARBA00012513"/>
    </source>
</evidence>
<dbReference type="Pfam" id="PF00069">
    <property type="entry name" value="Pkinase"/>
    <property type="match status" value="1"/>
</dbReference>
<gene>
    <name evidence="10" type="ORF">LDH80_33865</name>
</gene>
<keyword evidence="11" id="KW-1185">Reference proteome</keyword>
<evidence type="ECO:0000313" key="11">
    <source>
        <dbReference type="Proteomes" id="UP001164506"/>
    </source>
</evidence>
<accession>A0ABY6R966</accession>
<dbReference type="PANTHER" id="PTHR43289:SF6">
    <property type="entry name" value="SERINE_THREONINE-PROTEIN KINASE NEKL-3"/>
    <property type="match status" value="1"/>
</dbReference>
<feature type="compositionally biased region" description="Pro residues" evidence="8">
    <location>
        <begin position="297"/>
        <end position="308"/>
    </location>
</feature>
<dbReference type="InterPro" id="IPR011009">
    <property type="entry name" value="Kinase-like_dom_sf"/>
</dbReference>
<dbReference type="GeneID" id="95604535"/>
<protein>
    <recommendedName>
        <fullName evidence="1">non-specific serine/threonine protein kinase</fullName>
        <ecNumber evidence="1">2.7.11.1</ecNumber>
    </recommendedName>
</protein>
<dbReference type="InterPro" id="IPR000719">
    <property type="entry name" value="Prot_kinase_dom"/>
</dbReference>
<feature type="compositionally biased region" description="Gly residues" evidence="8">
    <location>
        <begin position="559"/>
        <end position="579"/>
    </location>
</feature>
<keyword evidence="5 10" id="KW-0418">Kinase</keyword>
<dbReference type="GO" id="GO:0016301">
    <property type="term" value="F:kinase activity"/>
    <property type="evidence" value="ECO:0007669"/>
    <property type="project" value="UniProtKB-KW"/>
</dbReference>
<dbReference type="Gene3D" id="3.30.200.20">
    <property type="entry name" value="Phosphorylase Kinase, domain 1"/>
    <property type="match status" value="1"/>
</dbReference>
<dbReference type="Gene3D" id="1.10.510.10">
    <property type="entry name" value="Transferase(Phosphotransferase) domain 1"/>
    <property type="match status" value="1"/>
</dbReference>
<sequence length="698" mass="68961">MSSGENGRLAGRYRIVRQLGRGGMGVVWRAVDEVLGREVAVKELRTYTDAAAPELADLRLRMTREARAAARVRHPGVVAVHDVTEHEGRPVIVMELVDGPSLDDVLGERGTVDPVEAARIGAHVLEALAAAHDVGVLHRDVKPGNILLDRSGRIVLTDFGIATMEDPGDGSATHLTRSGEIVGSLDFLAPERARGQDPGPASDVWALGATLYAAVEGASPFRRTSTWSTLAAIVTEPLPEPRRAGPLAPVLLRLLDKDPASRPTAREAARLLGTVGEPAPEGAPEAMTGGAGLAAEPPAPGAPAPDPYAGPTDANPHAGQDPTPYVASAEPGAYAGPADANPGAGSADQNPYARPADANPHLASAGPHPYAASAERNPYAGTAEGSAHGPAVAPHGSAPLGGAFGPALPVPPVRPETGPGARAGTRAARRAGTKPRRGNVLIAAAVAAVLLAGGGVTYALMDHDDSTRATGETPQDGDRGGAAGGDPGRVLDPGSSTAPSGRPSGTATPSAGATPSGRESGAAAGGATATGDPGSEGSDRDPAAGGPAAGGTDAETASGAGGGGGATTAPGKPGGGAAAAGGSSTTGSSSGGGATTQPTTEAPPPASGCTASGSSASCQVVRSATTTRYDGGEMGTVGAGPHTFYCQVDLDRTETYGGSTSRWFARTDDDSGNTNVYLSVLHLSGGAGGGPVAGLRIC</sequence>
<dbReference type="PROSITE" id="PS50011">
    <property type="entry name" value="PROTEIN_KINASE_DOM"/>
    <property type="match status" value="1"/>
</dbReference>
<dbReference type="Proteomes" id="UP001164506">
    <property type="component" value="Chromosome"/>
</dbReference>
<dbReference type="SMART" id="SM00220">
    <property type="entry name" value="S_TKc"/>
    <property type="match status" value="1"/>
</dbReference>
<evidence type="ECO:0000256" key="5">
    <source>
        <dbReference type="ARBA" id="ARBA00022777"/>
    </source>
</evidence>
<reference evidence="10" key="1">
    <citation type="submission" date="2021-09" db="EMBL/GenBank/DDBJ databases">
        <title>Complete genome sequence and metabolic characterization of Streptomyces tanashiensis DSM 731 the producer of antibacterial Kalafungin and diverse secondary metabolites.</title>
        <authorList>
            <person name="Abbasi M.N."/>
            <person name="Anwar M.N."/>
            <person name="Alam K."/>
            <person name="Shoaib M."/>
            <person name="Lin Z."/>
            <person name="Hayat M."/>
            <person name="Ali M.I."/>
            <person name="Malik H.M.T."/>
            <person name="Ahmed I."/>
            <person name="Li A."/>
            <person name="Hailong Wang H."/>
            <person name="Zhang Y."/>
        </authorList>
    </citation>
    <scope>NUCLEOTIDE SEQUENCE</scope>
    <source>
        <strain evidence="10">Kala</strain>
    </source>
</reference>
<dbReference type="InterPro" id="IPR008271">
    <property type="entry name" value="Ser/Thr_kinase_AS"/>
</dbReference>
<feature type="region of interest" description="Disordered" evidence="8">
    <location>
        <begin position="466"/>
        <end position="615"/>
    </location>
</feature>